<dbReference type="SMART" id="SM00065">
    <property type="entry name" value="GAF"/>
    <property type="match status" value="1"/>
</dbReference>
<dbReference type="RefSeq" id="WP_011472927.1">
    <property type="nucleotide sequence ID" value="NC_007925.1"/>
</dbReference>
<gene>
    <name evidence="2" type="ordered locus">RPC_2479</name>
</gene>
<accession>Q215A6</accession>
<dbReference type="Pfam" id="PF01590">
    <property type="entry name" value="GAF"/>
    <property type="match status" value="1"/>
</dbReference>
<dbReference type="OrthoDB" id="315417at2"/>
<dbReference type="EMBL" id="CP000301">
    <property type="protein sequence ID" value="ABD88030.1"/>
    <property type="molecule type" value="Genomic_DNA"/>
</dbReference>
<dbReference type="InterPro" id="IPR029016">
    <property type="entry name" value="GAF-like_dom_sf"/>
</dbReference>
<dbReference type="STRING" id="316056.RPC_2479"/>
<dbReference type="InterPro" id="IPR010093">
    <property type="entry name" value="SinI_DNA-bd"/>
</dbReference>
<dbReference type="InterPro" id="IPR041657">
    <property type="entry name" value="HTH_17"/>
</dbReference>
<evidence type="ECO:0000313" key="2">
    <source>
        <dbReference type="EMBL" id="ABD88030.1"/>
    </source>
</evidence>
<organism evidence="2">
    <name type="scientific">Rhodopseudomonas palustris (strain BisB18)</name>
    <dbReference type="NCBI Taxonomy" id="316056"/>
    <lineage>
        <taxon>Bacteria</taxon>
        <taxon>Pseudomonadati</taxon>
        <taxon>Pseudomonadota</taxon>
        <taxon>Alphaproteobacteria</taxon>
        <taxon>Hyphomicrobiales</taxon>
        <taxon>Nitrobacteraceae</taxon>
        <taxon>Rhodopseudomonas</taxon>
    </lineage>
</organism>
<dbReference type="KEGG" id="rpc:RPC_2479"/>
<evidence type="ECO:0000259" key="1">
    <source>
        <dbReference type="SMART" id="SM00065"/>
    </source>
</evidence>
<proteinExistence type="predicted"/>
<name>Q215A6_RHOPB</name>
<dbReference type="SUPFAM" id="SSF46955">
    <property type="entry name" value="Putative DNA-binding domain"/>
    <property type="match status" value="1"/>
</dbReference>
<dbReference type="GO" id="GO:0003677">
    <property type="term" value="F:DNA binding"/>
    <property type="evidence" value="ECO:0007669"/>
    <property type="project" value="InterPro"/>
</dbReference>
<reference evidence="2" key="1">
    <citation type="submission" date="2006-03" db="EMBL/GenBank/DDBJ databases">
        <title>Complete sequence of Rhodopseudomonas palustris BisB18.</title>
        <authorList>
            <consortium name="US DOE Joint Genome Institute"/>
            <person name="Copeland A."/>
            <person name="Lucas S."/>
            <person name="Lapidus A."/>
            <person name="Barry K."/>
            <person name="Detter J.C."/>
            <person name="Glavina del Rio T."/>
            <person name="Hammon N."/>
            <person name="Israni S."/>
            <person name="Dalin E."/>
            <person name="Tice H."/>
            <person name="Pitluck S."/>
            <person name="Chain P."/>
            <person name="Malfatti S."/>
            <person name="Shin M."/>
            <person name="Vergez L."/>
            <person name="Schmutz J."/>
            <person name="Larimer F."/>
            <person name="Land M."/>
            <person name="Hauser L."/>
            <person name="Pelletier D.A."/>
            <person name="Kyrpides N."/>
            <person name="Anderson I."/>
            <person name="Oda Y."/>
            <person name="Harwood C.S."/>
            <person name="Richardson P."/>
        </authorList>
    </citation>
    <scope>NUCLEOTIDE SEQUENCE [LARGE SCALE GENOMIC DNA]</scope>
    <source>
        <strain evidence="2">BisB18</strain>
    </source>
</reference>
<dbReference type="SUPFAM" id="SSF55781">
    <property type="entry name" value="GAF domain-like"/>
    <property type="match status" value="1"/>
</dbReference>
<dbReference type="Gene3D" id="1.10.1660.10">
    <property type="match status" value="1"/>
</dbReference>
<dbReference type="NCBIfam" id="TIGR01764">
    <property type="entry name" value="excise"/>
    <property type="match status" value="1"/>
</dbReference>
<dbReference type="PANTHER" id="PTHR43102:SF2">
    <property type="entry name" value="GAF DOMAIN-CONTAINING PROTEIN"/>
    <property type="match status" value="1"/>
</dbReference>
<protein>
    <submittedName>
        <fullName evidence="2">Putative GAF sensor protein</fullName>
    </submittedName>
</protein>
<dbReference type="AlphaFoldDB" id="Q215A6"/>
<dbReference type="Gene3D" id="3.30.450.40">
    <property type="match status" value="1"/>
</dbReference>
<dbReference type="HOGENOM" id="CLU_769207_0_0_5"/>
<dbReference type="InterPro" id="IPR003018">
    <property type="entry name" value="GAF"/>
</dbReference>
<sequence length="363" mass="39458">MERDVVTTSQAAKLLGISVRTAQLLVESGALTSWKTPGGHRRVYRADVMALMKQPNQPPAVSSAVVVLAAPDRLPLYEDILSTVRECSAELHSEVYQASFAIGARLPAAVIVDLNEDGGERLAFVRSLESDPAIGHARVIVVGGDDDASDGAAGPKRIPSPQLVPDALRAVLACATKSSAIDGPLPFPIAANEAQRLIALQRSGLVDTAAEKSFDRVTWLASHVLGTPISLMTLLTPSRQWFKSRQGLDMVETPRSWAFCNQTILQRDVFAVENLALDRRFADNPAVAGDPHFRFYAGAPVLDPNGFALGSVCVIDYEPRRLDRDQTESLRALAALASDQVRLRANDRELRWAQNELSRARKH</sequence>
<dbReference type="PANTHER" id="PTHR43102">
    <property type="entry name" value="SLR1143 PROTEIN"/>
    <property type="match status" value="1"/>
</dbReference>
<dbReference type="InterPro" id="IPR009061">
    <property type="entry name" value="DNA-bd_dom_put_sf"/>
</dbReference>
<dbReference type="eggNOG" id="COG2203">
    <property type="taxonomic scope" value="Bacteria"/>
</dbReference>
<feature type="domain" description="GAF" evidence="1">
    <location>
        <begin position="209"/>
        <end position="351"/>
    </location>
</feature>
<dbReference type="Pfam" id="PF12728">
    <property type="entry name" value="HTH_17"/>
    <property type="match status" value="1"/>
</dbReference>